<organism evidence="2 3">
    <name type="scientific">Ramazzottius varieornatus</name>
    <name type="common">Water bear</name>
    <name type="synonym">Tardigrade</name>
    <dbReference type="NCBI Taxonomy" id="947166"/>
    <lineage>
        <taxon>Eukaryota</taxon>
        <taxon>Metazoa</taxon>
        <taxon>Ecdysozoa</taxon>
        <taxon>Tardigrada</taxon>
        <taxon>Eutardigrada</taxon>
        <taxon>Parachela</taxon>
        <taxon>Hypsibioidea</taxon>
        <taxon>Ramazzottiidae</taxon>
        <taxon>Ramazzottius</taxon>
    </lineage>
</organism>
<dbReference type="AlphaFoldDB" id="A0A1D1WBZ3"/>
<feature type="compositionally biased region" description="Basic and acidic residues" evidence="1">
    <location>
        <begin position="352"/>
        <end position="368"/>
    </location>
</feature>
<feature type="compositionally biased region" description="Basic and acidic residues" evidence="1">
    <location>
        <begin position="277"/>
        <end position="289"/>
    </location>
</feature>
<reference evidence="2 3" key="1">
    <citation type="journal article" date="2016" name="Nat. Commun.">
        <title>Extremotolerant tardigrade genome and improved radiotolerance of human cultured cells by tardigrade-unique protein.</title>
        <authorList>
            <person name="Hashimoto T."/>
            <person name="Horikawa D.D."/>
            <person name="Saito Y."/>
            <person name="Kuwahara H."/>
            <person name="Kozuka-Hata H."/>
            <person name="Shin-I T."/>
            <person name="Minakuchi Y."/>
            <person name="Ohishi K."/>
            <person name="Motoyama A."/>
            <person name="Aizu T."/>
            <person name="Enomoto A."/>
            <person name="Kondo K."/>
            <person name="Tanaka S."/>
            <person name="Hara Y."/>
            <person name="Koshikawa S."/>
            <person name="Sagara H."/>
            <person name="Miura T."/>
            <person name="Yokobori S."/>
            <person name="Miyagawa K."/>
            <person name="Suzuki Y."/>
            <person name="Kubo T."/>
            <person name="Oyama M."/>
            <person name="Kohara Y."/>
            <person name="Fujiyama A."/>
            <person name="Arakawa K."/>
            <person name="Katayama T."/>
            <person name="Toyoda A."/>
            <person name="Kunieda T."/>
        </authorList>
    </citation>
    <scope>NUCLEOTIDE SEQUENCE [LARGE SCALE GENOMIC DNA]</scope>
    <source>
        <strain evidence="2 3">YOKOZUNA-1</strain>
    </source>
</reference>
<feature type="region of interest" description="Disordered" evidence="1">
    <location>
        <begin position="53"/>
        <end position="135"/>
    </location>
</feature>
<evidence type="ECO:0000256" key="1">
    <source>
        <dbReference type="SAM" id="MobiDB-lite"/>
    </source>
</evidence>
<feature type="region of interest" description="Disordered" evidence="1">
    <location>
        <begin position="269"/>
        <end position="305"/>
    </location>
</feature>
<dbReference type="EMBL" id="BDGG01000023">
    <property type="protein sequence ID" value="GAV09469.1"/>
    <property type="molecule type" value="Genomic_DNA"/>
</dbReference>
<accession>A0A1D1WBZ3</accession>
<comment type="caution">
    <text evidence="2">The sequence shown here is derived from an EMBL/GenBank/DDBJ whole genome shotgun (WGS) entry which is preliminary data.</text>
</comment>
<feature type="region of interest" description="Disordered" evidence="1">
    <location>
        <begin position="201"/>
        <end position="248"/>
    </location>
</feature>
<gene>
    <name evidence="2" type="primary">RvY_19008-1</name>
    <name evidence="2" type="synonym">RvY_19008.1</name>
    <name evidence="2" type="ORF">RvY_19008</name>
</gene>
<sequence>MRNQQDMIQKLEAAAKLLNKMLHDDRRHRAFLQERLDTAEQSLYLRTCLSNIQHPPKHHRRKPTTSISQDCSMVSTQTEARTDDHNKDEKPDGTEPMREPSTIDSPEADQRNDPPENPTESAYQLPQPPFNLRGFGKERRSARKTLSFSDSVSWRIPDSSIRQDSLYDHDPHLEDVEDLDSTLSESGTLTDNPSRYAKPRKVADLEHPNAAPVPGINPPMRKQRRNNLLGPTATSDDGDSGEFDSRQSPLFAGNKDLHRLTYRMPAQKPVAPATKVLESKADKERRKPPENVTDTTLGRLGSLKDLGGTRAGRRYEEGPRIKLVCEKRNLQEVGVHIAKSAGDIPAQVRRKDSATRENEWLSRVEKPAARPNRSSVRHPNRQQCSTEKAIVESAGNCLLLNVETRSADRQGSRGACRQG</sequence>
<feature type="compositionally biased region" description="Basic and acidic residues" evidence="1">
    <location>
        <begin position="80"/>
        <end position="98"/>
    </location>
</feature>
<feature type="region of interest" description="Disordered" evidence="1">
    <location>
        <begin position="352"/>
        <end position="386"/>
    </location>
</feature>
<feature type="compositionally biased region" description="Polar residues" evidence="1">
    <location>
        <begin position="64"/>
        <end position="79"/>
    </location>
</feature>
<protein>
    <submittedName>
        <fullName evidence="2">Uncharacterized protein</fullName>
    </submittedName>
</protein>
<keyword evidence="3" id="KW-1185">Reference proteome</keyword>
<proteinExistence type="predicted"/>
<evidence type="ECO:0000313" key="3">
    <source>
        <dbReference type="Proteomes" id="UP000186922"/>
    </source>
</evidence>
<name>A0A1D1WBZ3_RAMVA</name>
<dbReference type="Proteomes" id="UP000186922">
    <property type="component" value="Unassembled WGS sequence"/>
</dbReference>
<dbReference type="OrthoDB" id="10663474at2759"/>
<evidence type="ECO:0000313" key="2">
    <source>
        <dbReference type="EMBL" id="GAV09469.1"/>
    </source>
</evidence>